<dbReference type="EMBL" id="VEPZ02001759">
    <property type="protein sequence ID" value="KAE8657497.1"/>
    <property type="molecule type" value="Genomic_DNA"/>
</dbReference>
<dbReference type="GO" id="GO:0046872">
    <property type="term" value="F:metal ion binding"/>
    <property type="evidence" value="ECO:0007669"/>
    <property type="project" value="UniProtKB-KW"/>
</dbReference>
<dbReference type="InterPro" id="IPR023214">
    <property type="entry name" value="HAD_sf"/>
</dbReference>
<gene>
    <name evidence="6" type="ORF">F3Y22_tig00116994pilonHSYRG00066</name>
</gene>
<organism evidence="6 7">
    <name type="scientific">Hibiscus syriacus</name>
    <name type="common">Rose of Sharon</name>
    <dbReference type="NCBI Taxonomy" id="106335"/>
    <lineage>
        <taxon>Eukaryota</taxon>
        <taxon>Viridiplantae</taxon>
        <taxon>Streptophyta</taxon>
        <taxon>Embryophyta</taxon>
        <taxon>Tracheophyta</taxon>
        <taxon>Spermatophyta</taxon>
        <taxon>Magnoliopsida</taxon>
        <taxon>eudicotyledons</taxon>
        <taxon>Gunneridae</taxon>
        <taxon>Pentapetalae</taxon>
        <taxon>rosids</taxon>
        <taxon>malvids</taxon>
        <taxon>Malvales</taxon>
        <taxon>Malvaceae</taxon>
        <taxon>Malvoideae</taxon>
        <taxon>Hibiscus</taxon>
    </lineage>
</organism>
<dbReference type="SUPFAM" id="SSF56784">
    <property type="entry name" value="HAD-like"/>
    <property type="match status" value="1"/>
</dbReference>
<evidence type="ECO:0000313" key="6">
    <source>
        <dbReference type="EMBL" id="KAE8657497.1"/>
    </source>
</evidence>
<comment type="caution">
    <text evidence="6">The sequence shown here is derived from an EMBL/GenBank/DDBJ whole genome shotgun (WGS) entry which is preliminary data.</text>
</comment>
<feature type="domain" description="P-type ATPase C-terminal" evidence="5">
    <location>
        <begin position="52"/>
        <end position="86"/>
    </location>
</feature>
<dbReference type="Gene3D" id="3.40.50.1000">
    <property type="entry name" value="HAD superfamily/HAD-like"/>
    <property type="match status" value="1"/>
</dbReference>
<dbReference type="PANTHER" id="PTHR24092">
    <property type="entry name" value="PROBABLE PHOSPHOLIPID-TRANSPORTING ATPASE"/>
    <property type="match status" value="1"/>
</dbReference>
<dbReference type="GO" id="GO:0140326">
    <property type="term" value="F:ATPase-coupled intramembrane lipid transporter activity"/>
    <property type="evidence" value="ECO:0007669"/>
    <property type="project" value="TreeGrafter"/>
</dbReference>
<evidence type="ECO:0000256" key="2">
    <source>
        <dbReference type="ARBA" id="ARBA00022723"/>
    </source>
</evidence>
<feature type="transmembrane region" description="Helical" evidence="4">
    <location>
        <begin position="89"/>
        <end position="111"/>
    </location>
</feature>
<dbReference type="AlphaFoldDB" id="A0A6A2XM03"/>
<evidence type="ECO:0000256" key="1">
    <source>
        <dbReference type="ARBA" id="ARBA00004141"/>
    </source>
</evidence>
<keyword evidence="7" id="KW-1185">Reference proteome</keyword>
<dbReference type="InterPro" id="IPR032630">
    <property type="entry name" value="P_typ_ATPase_c"/>
</dbReference>
<protein>
    <recommendedName>
        <fullName evidence="5">P-type ATPase C-terminal domain-containing protein</fullName>
    </recommendedName>
</protein>
<name>A0A6A2XM03_HIBSY</name>
<reference evidence="6" key="1">
    <citation type="submission" date="2019-09" db="EMBL/GenBank/DDBJ databases">
        <title>Draft genome information of white flower Hibiscus syriacus.</title>
        <authorList>
            <person name="Kim Y.-M."/>
        </authorList>
    </citation>
    <scope>NUCLEOTIDE SEQUENCE [LARGE SCALE GENOMIC DNA]</scope>
    <source>
        <strain evidence="6">YM2019G1</strain>
    </source>
</reference>
<keyword evidence="4" id="KW-1133">Transmembrane helix</keyword>
<sequence>MLSCVSEIEGTSNKISKARNREAIGDGANDVGMIQEADIGVGISGVEGMQAVMASDFSAAQICLLERLLVVHGHWCYKRIAQMVIKRDLCALMVHFLVFLMHGIFGFRFAIYSTRI</sequence>
<proteinExistence type="predicted"/>
<evidence type="ECO:0000259" key="5">
    <source>
        <dbReference type="Pfam" id="PF16212"/>
    </source>
</evidence>
<dbReference type="GO" id="GO:0005886">
    <property type="term" value="C:plasma membrane"/>
    <property type="evidence" value="ECO:0007669"/>
    <property type="project" value="TreeGrafter"/>
</dbReference>
<accession>A0A6A2XM03</accession>
<dbReference type="Pfam" id="PF16212">
    <property type="entry name" value="PhoLip_ATPase_C"/>
    <property type="match status" value="1"/>
</dbReference>
<dbReference type="GO" id="GO:0045332">
    <property type="term" value="P:phospholipid translocation"/>
    <property type="evidence" value="ECO:0007669"/>
    <property type="project" value="TreeGrafter"/>
</dbReference>
<comment type="subcellular location">
    <subcellularLocation>
        <location evidence="1">Membrane</location>
        <topology evidence="1">Multi-pass membrane protein</topology>
    </subcellularLocation>
</comment>
<evidence type="ECO:0000313" key="7">
    <source>
        <dbReference type="Proteomes" id="UP000436088"/>
    </source>
</evidence>
<keyword evidence="2" id="KW-0479">Metal-binding</keyword>
<evidence type="ECO:0000256" key="3">
    <source>
        <dbReference type="ARBA" id="ARBA00022842"/>
    </source>
</evidence>
<keyword evidence="4" id="KW-0812">Transmembrane</keyword>
<keyword evidence="4" id="KW-0472">Membrane</keyword>
<dbReference type="Proteomes" id="UP000436088">
    <property type="component" value="Unassembled WGS sequence"/>
</dbReference>
<dbReference type="InterPro" id="IPR036412">
    <property type="entry name" value="HAD-like_sf"/>
</dbReference>
<dbReference type="PANTHER" id="PTHR24092:SF150">
    <property type="entry name" value="PHOSPHOLIPID-TRANSPORTING ATPASE"/>
    <property type="match status" value="1"/>
</dbReference>
<keyword evidence="3" id="KW-0460">Magnesium</keyword>
<evidence type="ECO:0000256" key="4">
    <source>
        <dbReference type="SAM" id="Phobius"/>
    </source>
</evidence>